<dbReference type="GO" id="GO:0097431">
    <property type="term" value="C:mitotic spindle pole"/>
    <property type="evidence" value="ECO:0007669"/>
    <property type="project" value="TreeGrafter"/>
</dbReference>
<dbReference type="SUPFAM" id="SSF48452">
    <property type="entry name" value="TPR-like"/>
    <property type="match status" value="1"/>
</dbReference>
<comment type="subunit">
    <text evidence="2">Interacts with microtubules.</text>
</comment>
<dbReference type="Gene3D" id="1.25.40.10">
    <property type="entry name" value="Tetratricopeptide repeat domain"/>
    <property type="match status" value="1"/>
</dbReference>
<dbReference type="Proteomes" id="UP000281553">
    <property type="component" value="Unassembled WGS sequence"/>
</dbReference>
<evidence type="ECO:0000256" key="8">
    <source>
        <dbReference type="ARBA" id="ARBA00041958"/>
    </source>
</evidence>
<protein>
    <recommendedName>
        <fullName evidence="7">Regulator of microtubule dynamics protein 1</fullName>
    </recommendedName>
    <alternativeName>
        <fullName evidence="8">Protein FAM82B</fullName>
    </alternativeName>
</protein>
<evidence type="ECO:0000313" key="10">
    <source>
        <dbReference type="Proteomes" id="UP000281553"/>
    </source>
</evidence>
<evidence type="ECO:0000256" key="1">
    <source>
        <dbReference type="ARBA" id="ARBA00004245"/>
    </source>
</evidence>
<sequence>MAVDVAAIAKQSDQLHDEVKLIEDYDLLKKYYQNGGVELQWRFAQACRARSKSSIFSPLTCIVFNDAKGDKHKIKELTAEGLEAAKLAVESNDKNADAHMVWLGIFYDQEGQLSGINKRIENAFKVREEFEKAIELDPKDAGPYHCMGVWCHEVASLGKIERAFATAFFRKPPESSYEDAIKNFEKSIELWPMRYCDSYARLAECYAKLKDKENTKKYADIVLAWKRGDDEAKEVSFRLNFTKFCRRRRELRS</sequence>
<gene>
    <name evidence="9" type="ORF">DILT_LOCUS11890</name>
</gene>
<evidence type="ECO:0000256" key="6">
    <source>
        <dbReference type="ARBA" id="ARBA00023212"/>
    </source>
</evidence>
<dbReference type="InterPro" id="IPR049039">
    <property type="entry name" value="RMD1-3_a_helical_rpt"/>
</dbReference>
<dbReference type="AlphaFoldDB" id="A0A3P7P6R2"/>
<accession>A0A3P7P6R2</accession>
<dbReference type="PANTHER" id="PTHR16056:SF16">
    <property type="entry name" value="REGULATOR OF MICROTUBULE DYNAMICS PROTEIN 1"/>
    <property type="match status" value="1"/>
</dbReference>
<dbReference type="EMBL" id="UYRU01064520">
    <property type="protein sequence ID" value="VDN16059.1"/>
    <property type="molecule type" value="Genomic_DNA"/>
</dbReference>
<dbReference type="GO" id="GO:0005737">
    <property type="term" value="C:cytoplasm"/>
    <property type="evidence" value="ECO:0007669"/>
    <property type="project" value="TreeGrafter"/>
</dbReference>
<evidence type="ECO:0000256" key="4">
    <source>
        <dbReference type="ARBA" id="ARBA00022737"/>
    </source>
</evidence>
<dbReference type="OrthoDB" id="69711at2759"/>
<proteinExistence type="predicted"/>
<dbReference type="PANTHER" id="PTHR16056">
    <property type="entry name" value="REGULATOR OF MICROTUBULE DYNAMICS PROTEIN"/>
    <property type="match status" value="1"/>
</dbReference>
<name>A0A3P7P6R2_DIBLA</name>
<keyword evidence="3" id="KW-0963">Cytoplasm</keyword>
<keyword evidence="10" id="KW-1185">Reference proteome</keyword>
<dbReference type="Pfam" id="PF21033">
    <property type="entry name" value="RMD1-3"/>
    <property type="match status" value="1"/>
</dbReference>
<evidence type="ECO:0000256" key="2">
    <source>
        <dbReference type="ARBA" id="ARBA00011375"/>
    </source>
</evidence>
<dbReference type="InterPro" id="IPR011990">
    <property type="entry name" value="TPR-like_helical_dom_sf"/>
</dbReference>
<evidence type="ECO:0000313" key="9">
    <source>
        <dbReference type="EMBL" id="VDN16059.1"/>
    </source>
</evidence>
<comment type="subcellular location">
    <subcellularLocation>
        <location evidence="1">Cytoplasm</location>
        <location evidence="1">Cytoskeleton</location>
    </subcellularLocation>
</comment>
<reference evidence="9 10" key="1">
    <citation type="submission" date="2018-11" db="EMBL/GenBank/DDBJ databases">
        <authorList>
            <consortium name="Pathogen Informatics"/>
        </authorList>
    </citation>
    <scope>NUCLEOTIDE SEQUENCE [LARGE SCALE GENOMIC DNA]</scope>
</reference>
<keyword evidence="6" id="KW-0206">Cytoskeleton</keyword>
<dbReference type="GO" id="GO:0008017">
    <property type="term" value="F:microtubule binding"/>
    <property type="evidence" value="ECO:0007669"/>
    <property type="project" value="TreeGrafter"/>
</dbReference>
<dbReference type="GO" id="GO:0005876">
    <property type="term" value="C:spindle microtubule"/>
    <property type="evidence" value="ECO:0007669"/>
    <property type="project" value="TreeGrafter"/>
</dbReference>
<evidence type="ECO:0000256" key="3">
    <source>
        <dbReference type="ARBA" id="ARBA00022490"/>
    </source>
</evidence>
<keyword evidence="4" id="KW-0677">Repeat</keyword>
<keyword evidence="5" id="KW-0802">TPR repeat</keyword>
<organism evidence="9 10">
    <name type="scientific">Dibothriocephalus latus</name>
    <name type="common">Fish tapeworm</name>
    <name type="synonym">Diphyllobothrium latum</name>
    <dbReference type="NCBI Taxonomy" id="60516"/>
    <lineage>
        <taxon>Eukaryota</taxon>
        <taxon>Metazoa</taxon>
        <taxon>Spiralia</taxon>
        <taxon>Lophotrochozoa</taxon>
        <taxon>Platyhelminthes</taxon>
        <taxon>Cestoda</taxon>
        <taxon>Eucestoda</taxon>
        <taxon>Diphyllobothriidea</taxon>
        <taxon>Diphyllobothriidae</taxon>
        <taxon>Dibothriocephalus</taxon>
    </lineage>
</organism>
<evidence type="ECO:0000256" key="7">
    <source>
        <dbReference type="ARBA" id="ARBA00039966"/>
    </source>
</evidence>
<evidence type="ECO:0000256" key="5">
    <source>
        <dbReference type="ARBA" id="ARBA00022803"/>
    </source>
</evidence>